<evidence type="ECO:0000256" key="1">
    <source>
        <dbReference type="SAM" id="Coils"/>
    </source>
</evidence>
<gene>
    <name evidence="2" type="ORF">ERS852450_01870</name>
</gene>
<protein>
    <submittedName>
        <fullName evidence="2">Uncharacterized protein conserved in bacteria</fullName>
    </submittedName>
</protein>
<accession>A0A174FFN5</accession>
<feature type="coiled-coil region" evidence="1">
    <location>
        <begin position="229"/>
        <end position="263"/>
    </location>
</feature>
<sequence length="537" mass="63426">MLLGYMTEFAGYLNNNGYEVTQDKISHFLSLKNEEIDFTKEEDILPLMKLCFCRNKKEAGTFSDYFHQYIKKYRGSYAKEKKRIQKEQTERVEYNHSCKEKVQKELAYIGQKLTEKRNAVSRESKILNIPKTQKNYLRKQEDKIKKYFTKKETSFLLSLCTEKADVSDISMKTLETLEKKIPDKAEKALLSGKSEDFDVYQKIFEVLKKVKAQITQHENYIESKIFRETKELRGHQKELENRLQKLEEEEKRIQNELDNKLYTLSHQFKEKTAPVTHRETFKGGGAVQLLDEAMPQFMDKPFKQLTKKEKEYIYQYIRQNIVSFKTRLGRYLYTQEKRKIDMERTIQMTCKTGGIPLKLCYEMPKRNRANLILVLDISGSCREASEMLLSFMYLLKNIFTGGCRTYVFVNSLYDVTELMETDDIHTAVQGVLQSVPTKGVYSDYNRPMEMLWTNNRKYLKKDSFVLFLGDYRNNKNKEGTEWLKNIHARAKKMFFLNTDKKEKWGQGDSIAPVYSRFASMYEARTPSDLIHFIDQIG</sequence>
<dbReference type="InterPro" id="IPR008912">
    <property type="entry name" value="Uncharacterised_CoxE"/>
</dbReference>
<organism evidence="2 3">
    <name type="scientific">Anaerobutyricum hallii</name>
    <dbReference type="NCBI Taxonomy" id="39488"/>
    <lineage>
        <taxon>Bacteria</taxon>
        <taxon>Bacillati</taxon>
        <taxon>Bacillota</taxon>
        <taxon>Clostridia</taxon>
        <taxon>Lachnospirales</taxon>
        <taxon>Lachnospiraceae</taxon>
        <taxon>Anaerobutyricum</taxon>
    </lineage>
</organism>
<dbReference type="AlphaFoldDB" id="A0A174FFN5"/>
<keyword evidence="1" id="KW-0175">Coiled coil</keyword>
<evidence type="ECO:0000313" key="2">
    <source>
        <dbReference type="EMBL" id="CUO47758.1"/>
    </source>
</evidence>
<proteinExistence type="predicted"/>
<dbReference type="RefSeq" id="WP_055298909.1">
    <property type="nucleotide sequence ID" value="NZ_BLYK01000070.1"/>
</dbReference>
<evidence type="ECO:0000313" key="3">
    <source>
        <dbReference type="Proteomes" id="UP000095679"/>
    </source>
</evidence>
<name>A0A174FFN5_9FIRM</name>
<dbReference type="PANTHER" id="PTHR39338:SF7">
    <property type="entry name" value="BLL6692 PROTEIN"/>
    <property type="match status" value="1"/>
</dbReference>
<dbReference type="PANTHER" id="PTHR39338">
    <property type="entry name" value="BLL5662 PROTEIN-RELATED"/>
    <property type="match status" value="1"/>
</dbReference>
<dbReference type="Pfam" id="PF05762">
    <property type="entry name" value="VWA_CoxE"/>
    <property type="match status" value="1"/>
</dbReference>
<dbReference type="Proteomes" id="UP000095679">
    <property type="component" value="Unassembled WGS sequence"/>
</dbReference>
<reference evidence="2 3" key="1">
    <citation type="submission" date="2015-09" db="EMBL/GenBank/DDBJ databases">
        <authorList>
            <consortium name="Pathogen Informatics"/>
        </authorList>
    </citation>
    <scope>NUCLEOTIDE SEQUENCE [LARGE SCALE GENOMIC DNA]</scope>
    <source>
        <strain evidence="2 3">2789STDY5834835</strain>
    </source>
</reference>
<dbReference type="EMBL" id="CYZL01000015">
    <property type="protein sequence ID" value="CUO47758.1"/>
    <property type="molecule type" value="Genomic_DNA"/>
</dbReference>